<proteinExistence type="predicted"/>
<dbReference type="EMBL" id="JAUHGG010000003">
    <property type="protein sequence ID" value="MDS1821095.1"/>
    <property type="molecule type" value="Genomic_DNA"/>
</dbReference>
<name>A0AAW8Q0B2_VIBPH</name>
<reference evidence="1" key="1">
    <citation type="submission" date="2023-06" db="EMBL/GenBank/DDBJ databases">
        <title>Genomic Diversity of Vibrio spp. and Metagenomic Analysis of Pathogens in Florida Gulf Coastal Waters Following Hurricane Ian.</title>
        <authorList>
            <person name="Brumfield K.D."/>
        </authorList>
    </citation>
    <scope>NUCLEOTIDE SEQUENCE</scope>
    <source>
        <strain evidence="1">WBS2B-138</strain>
    </source>
</reference>
<protein>
    <submittedName>
        <fullName evidence="1">Uncharacterized protein</fullName>
    </submittedName>
</protein>
<dbReference type="AlphaFoldDB" id="A0AAW8Q0B2"/>
<accession>A0AAW8Q0B2</accession>
<evidence type="ECO:0000313" key="1">
    <source>
        <dbReference type="EMBL" id="MDS1821095.1"/>
    </source>
</evidence>
<dbReference type="RefSeq" id="WP_311019931.1">
    <property type="nucleotide sequence ID" value="NZ_JAUHGG010000003.1"/>
</dbReference>
<organism evidence="1 2">
    <name type="scientific">Vibrio parahaemolyticus</name>
    <dbReference type="NCBI Taxonomy" id="670"/>
    <lineage>
        <taxon>Bacteria</taxon>
        <taxon>Pseudomonadati</taxon>
        <taxon>Pseudomonadota</taxon>
        <taxon>Gammaproteobacteria</taxon>
        <taxon>Vibrionales</taxon>
        <taxon>Vibrionaceae</taxon>
        <taxon>Vibrio</taxon>
    </lineage>
</organism>
<dbReference type="Proteomes" id="UP001253193">
    <property type="component" value="Unassembled WGS sequence"/>
</dbReference>
<gene>
    <name evidence="1" type="ORF">QX249_10525</name>
</gene>
<comment type="caution">
    <text evidence="1">The sequence shown here is derived from an EMBL/GenBank/DDBJ whole genome shotgun (WGS) entry which is preliminary data.</text>
</comment>
<sequence>MEYPQKSAAVDARHNLSTESLLMALKLGFIPAPSHYATISDANELFGSTAKFGAHTLVAGEDLTKATIKELHDCDVYTPRSPTYLFKSNEEKITEITDDLNGLIVEEILRGAVEPIKASEIKANLDQGGIRGLLTHGMSTGLMLAYCKSKGVEVEITISDEIDSRYSMIYKHTEVAALLNEFREDGGYKDNSDRKKVIKEEVERCAQEWRDNFNTDETPFDRYVGGFRENATLFRVVDGIERHLSMGSNKVDTIKLSGDLSAVVFKNDDFKVWVDKQFSGTIDATYIKKIMPHGEVDIIEATPENILEQYVAFKEEGEGFHYGSGSIRSIFAKNYQNEFELRLDKNRFVSESEMQSVCEEIDETLDEIIDHLIDNYADDISTDTAKEGLHECLKKYDNLGTNCFDGSWFSGAESDEWLCEAVDEFVEMLKNAPSEYAEAKIYENVSLSDYKGILVRESVAEGLREELEGHGLVVISYTNEDDRIEKMKTLSSDIDKMKLAAPKVASSPSFRA</sequence>
<evidence type="ECO:0000313" key="2">
    <source>
        <dbReference type="Proteomes" id="UP001253193"/>
    </source>
</evidence>